<evidence type="ECO:0000313" key="2">
    <source>
        <dbReference type="Proteomes" id="UP000717328"/>
    </source>
</evidence>
<dbReference type="SUPFAM" id="SSF52047">
    <property type="entry name" value="RNI-like"/>
    <property type="match status" value="1"/>
</dbReference>
<dbReference type="EMBL" id="JABCKI010000316">
    <property type="protein sequence ID" value="KAG5651018.1"/>
    <property type="molecule type" value="Genomic_DNA"/>
</dbReference>
<protein>
    <recommendedName>
        <fullName evidence="3">F-box domain-containing protein</fullName>
    </recommendedName>
</protein>
<dbReference type="Gene3D" id="3.80.10.10">
    <property type="entry name" value="Ribonuclease Inhibitor"/>
    <property type="match status" value="1"/>
</dbReference>
<dbReference type="Proteomes" id="UP000717328">
    <property type="component" value="Unassembled WGS sequence"/>
</dbReference>
<evidence type="ECO:0008006" key="3">
    <source>
        <dbReference type="Google" id="ProtNLM"/>
    </source>
</evidence>
<comment type="caution">
    <text evidence="1">The sequence shown here is derived from an EMBL/GenBank/DDBJ whole genome shotgun (WGS) entry which is preliminary data.</text>
</comment>
<reference evidence="1" key="1">
    <citation type="submission" date="2021-02" db="EMBL/GenBank/DDBJ databases">
        <authorList>
            <person name="Nieuwenhuis M."/>
            <person name="Van De Peppel L.J.J."/>
        </authorList>
    </citation>
    <scope>NUCLEOTIDE SEQUENCE</scope>
    <source>
        <strain evidence="1">D49</strain>
    </source>
</reference>
<keyword evidence="2" id="KW-1185">Reference proteome</keyword>
<dbReference type="InterPro" id="IPR032675">
    <property type="entry name" value="LRR_dom_sf"/>
</dbReference>
<organism evidence="1 2">
    <name type="scientific">Sphagnurus paluster</name>
    <dbReference type="NCBI Taxonomy" id="117069"/>
    <lineage>
        <taxon>Eukaryota</taxon>
        <taxon>Fungi</taxon>
        <taxon>Dikarya</taxon>
        <taxon>Basidiomycota</taxon>
        <taxon>Agaricomycotina</taxon>
        <taxon>Agaricomycetes</taxon>
        <taxon>Agaricomycetidae</taxon>
        <taxon>Agaricales</taxon>
        <taxon>Tricholomatineae</taxon>
        <taxon>Lyophyllaceae</taxon>
        <taxon>Sphagnurus</taxon>
    </lineage>
</organism>
<name>A0A9P7GM33_9AGAR</name>
<accession>A0A9P7GM33</accession>
<gene>
    <name evidence="1" type="ORF">H0H81_010224</name>
</gene>
<reference evidence="1" key="2">
    <citation type="submission" date="2021-10" db="EMBL/GenBank/DDBJ databases">
        <title>Phylogenomics reveals ancestral predisposition of the termite-cultivated fungus Termitomyces towards a domesticated lifestyle.</title>
        <authorList>
            <person name="Auxier B."/>
            <person name="Grum-Grzhimaylo A."/>
            <person name="Cardenas M.E."/>
            <person name="Lodge J.D."/>
            <person name="Laessoe T."/>
            <person name="Pedersen O."/>
            <person name="Smith M.E."/>
            <person name="Kuyper T.W."/>
            <person name="Franco-Molano E.A."/>
            <person name="Baroni T.J."/>
            <person name="Aanen D.K."/>
        </authorList>
    </citation>
    <scope>NUCLEOTIDE SEQUENCE</scope>
    <source>
        <strain evidence="1">D49</strain>
    </source>
</reference>
<sequence length="456" mass="52102">MSPRLSFFLDLTESLVSPKHLFGLSITSTCEETITAAIDALAIPHLATLRVFSLSLKYPEYANYKESRSFLRTCGTHSFQRLHRISYLRPLFQDLEDVPKLCSFTLSSNWPEASQMLGVTIDTPEFPCHQLTHIDIRNLRTVGLHHIEEILARCPSAEKFFARVSSDYSRPTERGCDLFLPRLHEVRLYGKMPSEIRTTQIPWSQLRILYVGRMRRHHFFTILRQCEALEKFTSGLFAYEEDSDEELEDANVTDILLPQLTSLSIKFMIRSAPLKNHILDVLILPSLVTLEVYSMYDSKKRPFPLSQISTMIAQSGDQLQSIRLNSDTLGYDMKGLFGVLTRVPSVSVFQTNFSLKEDVLQDIGHGALLPHLEEIHCLTASLRGFRDLVRERVRQEEASVGQAVLRKAVGWVETLYVDADNDVSDLMSEMHAMREEKGRNFAYRFHSGHSASSIRL</sequence>
<evidence type="ECO:0000313" key="1">
    <source>
        <dbReference type="EMBL" id="KAG5651018.1"/>
    </source>
</evidence>
<dbReference type="AlphaFoldDB" id="A0A9P7GM33"/>
<proteinExistence type="predicted"/>